<dbReference type="PANTHER" id="PTHR46577">
    <property type="entry name" value="HTH-TYPE TRANSCRIPTIONAL REGULATORY PROTEIN GABR"/>
    <property type="match status" value="1"/>
</dbReference>
<protein>
    <submittedName>
        <fullName evidence="8">PLP-dependent aminotransferase family protein</fullName>
    </submittedName>
</protein>
<gene>
    <name evidence="8" type="ORF">GCM10023175_55630</name>
</gene>
<keyword evidence="4" id="KW-0238">DNA-binding</keyword>
<sequence length="504" mass="54915">MGDHVTPARNTGSSVDGDRGSSRATAAPAYKALYEQLRTSILTGQLPAGTRLPPSRSLATETGMSRNTVLAAFEQLQAEGYITGRQGSGTYVASVLPEQVLRATTAGPAAPSRSTGHAKLSARGRLLASTRRVPLPSVLGRRPHGTAFLIGLPALDAFPFDTWAKLHRERFRKSGPQLMRYDDPAGYRPLREAVAGHISTARGIHCSPEQVIITTGSQQALEFCARILLDPGDPAWLEDPGYLGARAALISAGARIVPVPVDRHGLDVGAGVALEPAARLAVVTPSHQFPLGHTMSLERRLALIDWAGDNDAWVVEDDYDAEFRYHGKPHAALMAIDTRRRVIYVGTFSKVLFPGLRLGYIIAPPDLVDGFIAAHLSTDMHAHLVDQAVVADFIEQGHLTRHLRRMRVLHRERQYELIRYAERLGDQLRLEPSDGGLHLVGRLPQERDDRAVARAALRQGVHTWPLSIHYLRPENSSSALLLGYAGTTTEDMRHGIATLSTVLT</sequence>
<dbReference type="GO" id="GO:0008483">
    <property type="term" value="F:transaminase activity"/>
    <property type="evidence" value="ECO:0007669"/>
    <property type="project" value="UniProtKB-KW"/>
</dbReference>
<evidence type="ECO:0000256" key="4">
    <source>
        <dbReference type="ARBA" id="ARBA00023125"/>
    </source>
</evidence>
<name>A0ABP8RZ72_9PSEU</name>
<dbReference type="SUPFAM" id="SSF46785">
    <property type="entry name" value="Winged helix' DNA-binding domain"/>
    <property type="match status" value="1"/>
</dbReference>
<dbReference type="CDD" id="cd07377">
    <property type="entry name" value="WHTH_GntR"/>
    <property type="match status" value="1"/>
</dbReference>
<dbReference type="InterPro" id="IPR015421">
    <property type="entry name" value="PyrdxlP-dep_Trfase_major"/>
</dbReference>
<dbReference type="Gene3D" id="1.10.10.10">
    <property type="entry name" value="Winged helix-like DNA-binding domain superfamily/Winged helix DNA-binding domain"/>
    <property type="match status" value="1"/>
</dbReference>
<keyword evidence="9" id="KW-1185">Reference proteome</keyword>
<dbReference type="Proteomes" id="UP001501598">
    <property type="component" value="Unassembled WGS sequence"/>
</dbReference>
<dbReference type="Gene3D" id="3.40.640.10">
    <property type="entry name" value="Type I PLP-dependent aspartate aminotransferase-like (Major domain)"/>
    <property type="match status" value="1"/>
</dbReference>
<reference evidence="9" key="1">
    <citation type="journal article" date="2019" name="Int. J. Syst. Evol. Microbiol.">
        <title>The Global Catalogue of Microorganisms (GCM) 10K type strain sequencing project: providing services to taxonomists for standard genome sequencing and annotation.</title>
        <authorList>
            <consortium name="The Broad Institute Genomics Platform"/>
            <consortium name="The Broad Institute Genome Sequencing Center for Infectious Disease"/>
            <person name="Wu L."/>
            <person name="Ma J."/>
        </authorList>
    </citation>
    <scope>NUCLEOTIDE SEQUENCE [LARGE SCALE GENOMIC DNA]</scope>
    <source>
        <strain evidence="9">JCM 17906</strain>
    </source>
</reference>
<evidence type="ECO:0000256" key="6">
    <source>
        <dbReference type="SAM" id="MobiDB-lite"/>
    </source>
</evidence>
<evidence type="ECO:0000256" key="3">
    <source>
        <dbReference type="ARBA" id="ARBA00023015"/>
    </source>
</evidence>
<dbReference type="InterPro" id="IPR036388">
    <property type="entry name" value="WH-like_DNA-bd_sf"/>
</dbReference>
<evidence type="ECO:0000313" key="9">
    <source>
        <dbReference type="Proteomes" id="UP001501598"/>
    </source>
</evidence>
<keyword evidence="3" id="KW-0805">Transcription regulation</keyword>
<dbReference type="EMBL" id="BAABGT010000093">
    <property type="protein sequence ID" value="GAA4555433.1"/>
    <property type="molecule type" value="Genomic_DNA"/>
</dbReference>
<keyword evidence="8" id="KW-0808">Transferase</keyword>
<keyword evidence="8" id="KW-0032">Aminotransferase</keyword>
<dbReference type="SMART" id="SM00345">
    <property type="entry name" value="HTH_GNTR"/>
    <property type="match status" value="1"/>
</dbReference>
<evidence type="ECO:0000256" key="5">
    <source>
        <dbReference type="ARBA" id="ARBA00023163"/>
    </source>
</evidence>
<dbReference type="InterPro" id="IPR004839">
    <property type="entry name" value="Aminotransferase_I/II_large"/>
</dbReference>
<dbReference type="CDD" id="cd00609">
    <property type="entry name" value="AAT_like"/>
    <property type="match status" value="1"/>
</dbReference>
<evidence type="ECO:0000313" key="8">
    <source>
        <dbReference type="EMBL" id="GAA4555433.1"/>
    </source>
</evidence>
<dbReference type="PROSITE" id="PS50949">
    <property type="entry name" value="HTH_GNTR"/>
    <property type="match status" value="1"/>
</dbReference>
<keyword evidence="2" id="KW-0663">Pyridoxal phosphate</keyword>
<comment type="similarity">
    <text evidence="1">In the C-terminal section; belongs to the class-I pyridoxal-phosphate-dependent aminotransferase family.</text>
</comment>
<dbReference type="InterPro" id="IPR000524">
    <property type="entry name" value="Tscrpt_reg_HTH_GntR"/>
</dbReference>
<accession>A0ABP8RZ72</accession>
<evidence type="ECO:0000259" key="7">
    <source>
        <dbReference type="PROSITE" id="PS50949"/>
    </source>
</evidence>
<evidence type="ECO:0000256" key="2">
    <source>
        <dbReference type="ARBA" id="ARBA00022898"/>
    </source>
</evidence>
<comment type="caution">
    <text evidence="8">The sequence shown here is derived from an EMBL/GenBank/DDBJ whole genome shotgun (WGS) entry which is preliminary data.</text>
</comment>
<dbReference type="InterPro" id="IPR036390">
    <property type="entry name" value="WH_DNA-bd_sf"/>
</dbReference>
<evidence type="ECO:0000256" key="1">
    <source>
        <dbReference type="ARBA" id="ARBA00005384"/>
    </source>
</evidence>
<dbReference type="SUPFAM" id="SSF53383">
    <property type="entry name" value="PLP-dependent transferases"/>
    <property type="match status" value="1"/>
</dbReference>
<keyword evidence="5" id="KW-0804">Transcription</keyword>
<dbReference type="Pfam" id="PF00155">
    <property type="entry name" value="Aminotran_1_2"/>
    <property type="match status" value="1"/>
</dbReference>
<feature type="region of interest" description="Disordered" evidence="6">
    <location>
        <begin position="1"/>
        <end position="23"/>
    </location>
</feature>
<proteinExistence type="inferred from homology"/>
<dbReference type="InterPro" id="IPR015424">
    <property type="entry name" value="PyrdxlP-dep_Trfase"/>
</dbReference>
<dbReference type="Pfam" id="PF00392">
    <property type="entry name" value="GntR"/>
    <property type="match status" value="1"/>
</dbReference>
<dbReference type="InterPro" id="IPR051446">
    <property type="entry name" value="HTH_trans_reg/aminotransferase"/>
</dbReference>
<dbReference type="PANTHER" id="PTHR46577:SF1">
    <property type="entry name" value="HTH-TYPE TRANSCRIPTIONAL REGULATORY PROTEIN GABR"/>
    <property type="match status" value="1"/>
</dbReference>
<dbReference type="PRINTS" id="PR00035">
    <property type="entry name" value="HTHGNTR"/>
</dbReference>
<feature type="domain" description="HTH gntR-type" evidence="7">
    <location>
        <begin position="27"/>
        <end position="95"/>
    </location>
</feature>
<organism evidence="8 9">
    <name type="scientific">Pseudonocardia xishanensis</name>
    <dbReference type="NCBI Taxonomy" id="630995"/>
    <lineage>
        <taxon>Bacteria</taxon>
        <taxon>Bacillati</taxon>
        <taxon>Actinomycetota</taxon>
        <taxon>Actinomycetes</taxon>
        <taxon>Pseudonocardiales</taxon>
        <taxon>Pseudonocardiaceae</taxon>
        <taxon>Pseudonocardia</taxon>
    </lineage>
</organism>